<sequence length="137" mass="15600">MSSICFSILLDNIVTKNDLSYAVYSGVDFAHSYVFCDEYERKCLIFEDPQSELGEPEIGKMQNSLRTSIVDFLSLPIRSVSRTSQQPLYLEAKGTRILSTKESSMFLSRELDLAFPRNRKQSVMAIQTNQNQEQASI</sequence>
<organism evidence="1 2">
    <name type="scientific">Rozella allomycis (strain CSF55)</name>
    <dbReference type="NCBI Taxonomy" id="988480"/>
    <lineage>
        <taxon>Eukaryota</taxon>
        <taxon>Fungi</taxon>
        <taxon>Fungi incertae sedis</taxon>
        <taxon>Cryptomycota</taxon>
        <taxon>Cryptomycota incertae sedis</taxon>
        <taxon>Rozella</taxon>
    </lineage>
</organism>
<protein>
    <submittedName>
        <fullName evidence="1">Uncharacterized protein</fullName>
    </submittedName>
</protein>
<proteinExistence type="predicted"/>
<dbReference type="AlphaFoldDB" id="A0A4P9YEN8"/>
<name>A0A4P9YEN8_ROZAC</name>
<evidence type="ECO:0000313" key="2">
    <source>
        <dbReference type="Proteomes" id="UP000281549"/>
    </source>
</evidence>
<reference evidence="2" key="1">
    <citation type="journal article" date="2018" name="Nat. Microbiol.">
        <title>Leveraging single-cell genomics to expand the fungal tree of life.</title>
        <authorList>
            <person name="Ahrendt S.R."/>
            <person name="Quandt C.A."/>
            <person name="Ciobanu D."/>
            <person name="Clum A."/>
            <person name="Salamov A."/>
            <person name="Andreopoulos B."/>
            <person name="Cheng J.F."/>
            <person name="Woyke T."/>
            <person name="Pelin A."/>
            <person name="Henrissat B."/>
            <person name="Reynolds N.K."/>
            <person name="Benny G.L."/>
            <person name="Smith M.E."/>
            <person name="James T.Y."/>
            <person name="Grigoriev I.V."/>
        </authorList>
    </citation>
    <scope>NUCLEOTIDE SEQUENCE [LARGE SCALE GENOMIC DNA]</scope>
    <source>
        <strain evidence="2">CSF55</strain>
    </source>
</reference>
<dbReference type="Proteomes" id="UP000281549">
    <property type="component" value="Unassembled WGS sequence"/>
</dbReference>
<evidence type="ECO:0000313" key="1">
    <source>
        <dbReference type="EMBL" id="RKP16730.1"/>
    </source>
</evidence>
<dbReference type="EMBL" id="ML006283">
    <property type="protein sequence ID" value="RKP16730.1"/>
    <property type="molecule type" value="Genomic_DNA"/>
</dbReference>
<accession>A0A4P9YEN8</accession>
<gene>
    <name evidence="1" type="ORF">ROZALSC1DRAFT_24949</name>
</gene>